<dbReference type="FunFam" id="3.40.390.10:FF:000150">
    <property type="match status" value="1"/>
</dbReference>
<feature type="active site" evidence="1">
    <location>
        <position position="69"/>
    </location>
</feature>
<dbReference type="GO" id="GO:0004222">
    <property type="term" value="F:metalloendopeptidase activity"/>
    <property type="evidence" value="ECO:0000318"/>
    <property type="project" value="GO_Central"/>
</dbReference>
<accession>A7T5W6</accession>
<dbReference type="GO" id="GO:0008270">
    <property type="term" value="F:zinc ion binding"/>
    <property type="evidence" value="ECO:0007669"/>
    <property type="project" value="UniProtKB-UniRule"/>
</dbReference>
<dbReference type="Proteomes" id="UP000001593">
    <property type="component" value="Unassembled WGS sequence"/>
</dbReference>
<evidence type="ECO:0000313" key="5">
    <source>
        <dbReference type="Proteomes" id="UP000001593"/>
    </source>
</evidence>
<dbReference type="CDD" id="cd04280">
    <property type="entry name" value="ZnMc_astacin_like"/>
    <property type="match status" value="1"/>
</dbReference>
<dbReference type="EC" id="3.4.24.-" evidence="2"/>
<dbReference type="PANTHER" id="PTHR10127:SF893">
    <property type="entry name" value="METALLOENDOPEPTIDASE"/>
    <property type="match status" value="1"/>
</dbReference>
<dbReference type="InParanoid" id="A7T5W6"/>
<organism evidence="4 5">
    <name type="scientific">Nematostella vectensis</name>
    <name type="common">Starlet sea anemone</name>
    <dbReference type="NCBI Taxonomy" id="45351"/>
    <lineage>
        <taxon>Eukaryota</taxon>
        <taxon>Metazoa</taxon>
        <taxon>Cnidaria</taxon>
        <taxon>Anthozoa</taxon>
        <taxon>Hexacorallia</taxon>
        <taxon>Actiniaria</taxon>
        <taxon>Edwardsiidae</taxon>
        <taxon>Nematostella</taxon>
    </lineage>
</organism>
<dbReference type="SUPFAM" id="SSF55486">
    <property type="entry name" value="Metalloproteases ('zincins'), catalytic domain"/>
    <property type="match status" value="1"/>
</dbReference>
<keyword evidence="1 2" id="KW-0645">Protease</keyword>
<evidence type="ECO:0000256" key="2">
    <source>
        <dbReference type="RuleBase" id="RU361183"/>
    </source>
</evidence>
<dbReference type="PRINTS" id="PR00480">
    <property type="entry name" value="ASTACIN"/>
</dbReference>
<dbReference type="Gene3D" id="3.40.390.10">
    <property type="entry name" value="Collagenase (Catalytic Domain)"/>
    <property type="match status" value="1"/>
</dbReference>
<dbReference type="PANTHER" id="PTHR10127">
    <property type="entry name" value="DISCOIDIN, CUB, EGF, LAMININ , AND ZINC METALLOPROTEASE DOMAIN CONTAINING"/>
    <property type="match status" value="1"/>
</dbReference>
<keyword evidence="1 2" id="KW-0862">Zinc</keyword>
<dbReference type="GO" id="GO:0006508">
    <property type="term" value="P:proteolysis"/>
    <property type="evidence" value="ECO:0007669"/>
    <property type="project" value="UniProtKB-KW"/>
</dbReference>
<protein>
    <recommendedName>
        <fullName evidence="2">Metalloendopeptidase</fullName>
        <ecNumber evidence="2">3.4.24.-</ecNumber>
    </recommendedName>
</protein>
<feature type="binding site" evidence="1">
    <location>
        <position position="72"/>
    </location>
    <ligand>
        <name>Zn(2+)</name>
        <dbReference type="ChEBI" id="CHEBI:29105"/>
        <note>catalytic</note>
    </ligand>
</feature>
<dbReference type="InterPro" id="IPR024079">
    <property type="entry name" value="MetalloPept_cat_dom_sf"/>
</dbReference>
<feature type="domain" description="Peptidase M12A" evidence="3">
    <location>
        <begin position="1"/>
        <end position="144"/>
    </location>
</feature>
<dbReference type="InterPro" id="IPR001506">
    <property type="entry name" value="Peptidase_M12A"/>
</dbReference>
<keyword evidence="5" id="KW-1185">Reference proteome</keyword>
<dbReference type="KEGG" id="nve:5499105"/>
<feature type="non-terminal residue" evidence="4">
    <location>
        <position position="144"/>
    </location>
</feature>
<feature type="binding site" evidence="1">
    <location>
        <position position="68"/>
    </location>
    <ligand>
        <name>Zn(2+)</name>
        <dbReference type="ChEBI" id="CHEBI:29105"/>
        <note>catalytic</note>
    </ligand>
</feature>
<dbReference type="SMART" id="SM00235">
    <property type="entry name" value="ZnMc"/>
    <property type="match status" value="1"/>
</dbReference>
<name>A7T5W6_NEMVE</name>
<dbReference type="PROSITE" id="PS51864">
    <property type="entry name" value="ASTACIN"/>
    <property type="match status" value="1"/>
</dbReference>
<dbReference type="InterPro" id="IPR034035">
    <property type="entry name" value="Astacin-like_dom"/>
</dbReference>
<dbReference type="MEROPS" id="M12.012"/>
<comment type="cofactor">
    <cofactor evidence="1 2">
        <name>Zn(2+)</name>
        <dbReference type="ChEBI" id="CHEBI:29105"/>
    </cofactor>
    <text evidence="1 2">Binds 1 zinc ion per subunit.</text>
</comment>
<reference evidence="4 5" key="1">
    <citation type="journal article" date="2007" name="Science">
        <title>Sea anemone genome reveals ancestral eumetazoan gene repertoire and genomic organization.</title>
        <authorList>
            <person name="Putnam N.H."/>
            <person name="Srivastava M."/>
            <person name="Hellsten U."/>
            <person name="Dirks B."/>
            <person name="Chapman J."/>
            <person name="Salamov A."/>
            <person name="Terry A."/>
            <person name="Shapiro H."/>
            <person name="Lindquist E."/>
            <person name="Kapitonov V.V."/>
            <person name="Jurka J."/>
            <person name="Genikhovich G."/>
            <person name="Grigoriev I.V."/>
            <person name="Lucas S.M."/>
            <person name="Steele R.E."/>
            <person name="Finnerty J.R."/>
            <person name="Technau U."/>
            <person name="Martindale M.Q."/>
            <person name="Rokhsar D.S."/>
        </authorList>
    </citation>
    <scope>NUCLEOTIDE SEQUENCE [LARGE SCALE GENOMIC DNA]</scope>
    <source>
        <strain evidence="5">CH2 X CH6</strain>
    </source>
</reference>
<keyword evidence="1 2" id="KW-0378">Hydrolase</keyword>
<keyword evidence="1 2" id="KW-0482">Metalloprotease</keyword>
<evidence type="ECO:0000259" key="3">
    <source>
        <dbReference type="PROSITE" id="PS51864"/>
    </source>
</evidence>
<comment type="caution">
    <text evidence="1">Lacks conserved residue(s) required for the propagation of feature annotation.</text>
</comment>
<sequence>MPDAMKAIRGAMDEWQASTCLRFVPRTNQKDYLWFFRQKGCWCHVGRIGGRTSLSVGYGCEYQPVMTHEIGHAVGFFHEQSRPDRDSYVQVLMQNILPGFESAFAKYGRGKLDALTIPYDYESIMHYPFTAFSRNGQPTLETLK</sequence>
<dbReference type="eggNOG" id="KOG3714">
    <property type="taxonomic scope" value="Eukaryota"/>
</dbReference>
<dbReference type="Pfam" id="PF01400">
    <property type="entry name" value="Astacin"/>
    <property type="match status" value="1"/>
</dbReference>
<dbReference type="AlphaFoldDB" id="A7T5W6"/>
<dbReference type="EMBL" id="DS471318">
    <property type="protein sequence ID" value="EDO28644.1"/>
    <property type="molecule type" value="Genomic_DNA"/>
</dbReference>
<dbReference type="PhylomeDB" id="A7T5W6"/>
<dbReference type="HOGENOM" id="CLU_017286_4_0_1"/>
<proteinExistence type="predicted"/>
<keyword evidence="1 2" id="KW-0479">Metal-binding</keyword>
<dbReference type="GO" id="GO:0005615">
    <property type="term" value="C:extracellular space"/>
    <property type="evidence" value="ECO:0000318"/>
    <property type="project" value="GO_Central"/>
</dbReference>
<evidence type="ECO:0000256" key="1">
    <source>
        <dbReference type="PROSITE-ProRule" id="PRU01211"/>
    </source>
</evidence>
<feature type="binding site" evidence="1">
    <location>
        <position position="78"/>
    </location>
    <ligand>
        <name>Zn(2+)</name>
        <dbReference type="ChEBI" id="CHEBI:29105"/>
        <note>catalytic</note>
    </ligand>
</feature>
<dbReference type="InterPro" id="IPR006026">
    <property type="entry name" value="Peptidase_Metallo"/>
</dbReference>
<gene>
    <name evidence="4" type="ORF">NEMVEDRAFT_v1g147171</name>
</gene>
<dbReference type="OMA" id="IIANDTN"/>
<evidence type="ECO:0000313" key="4">
    <source>
        <dbReference type="EMBL" id="EDO28644.1"/>
    </source>
</evidence>